<dbReference type="InterPro" id="IPR003764">
    <property type="entry name" value="GlcNAc_6-P_deAcase"/>
</dbReference>
<dbReference type="PANTHER" id="PTHR11113">
    <property type="entry name" value="N-ACETYLGLUCOSAMINE-6-PHOSPHATE DEACETYLASE"/>
    <property type="match status" value="1"/>
</dbReference>
<reference evidence="7" key="2">
    <citation type="submission" date="2023-01" db="EMBL/GenBank/DDBJ databases">
        <title>Draft genome sequence of Algimonas ampicilliniresistens strain NBRC 108219.</title>
        <authorList>
            <person name="Sun Q."/>
            <person name="Mori K."/>
        </authorList>
    </citation>
    <scope>NUCLEOTIDE SEQUENCE</scope>
    <source>
        <strain evidence="7">NBRC 108219</strain>
    </source>
</reference>
<dbReference type="Pfam" id="PF01979">
    <property type="entry name" value="Amidohydro_1"/>
    <property type="match status" value="1"/>
</dbReference>
<dbReference type="InterPro" id="IPR006680">
    <property type="entry name" value="Amidohydro-rel"/>
</dbReference>
<comment type="caution">
    <text evidence="7">The sequence shown here is derived from an EMBL/GenBank/DDBJ whole genome shotgun (WGS) entry which is preliminary data.</text>
</comment>
<name>A0ABQ5VA17_9PROT</name>
<feature type="domain" description="Amidohydrolase-related" evidence="6">
    <location>
        <begin position="52"/>
        <end position="376"/>
    </location>
</feature>
<dbReference type="NCBIfam" id="TIGR00221">
    <property type="entry name" value="nagA"/>
    <property type="match status" value="1"/>
</dbReference>
<dbReference type="Gene3D" id="2.30.40.10">
    <property type="entry name" value="Urease, subunit C, domain 1"/>
    <property type="match status" value="1"/>
</dbReference>
<evidence type="ECO:0000256" key="4">
    <source>
        <dbReference type="ARBA" id="ARBA00023277"/>
    </source>
</evidence>
<evidence type="ECO:0000256" key="2">
    <source>
        <dbReference type="ARBA" id="ARBA00022723"/>
    </source>
</evidence>
<evidence type="ECO:0000313" key="8">
    <source>
        <dbReference type="Proteomes" id="UP001161391"/>
    </source>
</evidence>
<keyword evidence="3 5" id="KW-0378">Hydrolase</keyword>
<evidence type="ECO:0000256" key="5">
    <source>
        <dbReference type="PIRNR" id="PIRNR038994"/>
    </source>
</evidence>
<comment type="similarity">
    <text evidence="1 5">Belongs to the metallo-dependent hydrolases superfamily. NagA family.</text>
</comment>
<proteinExistence type="inferred from homology"/>
<dbReference type="PANTHER" id="PTHR11113:SF14">
    <property type="entry name" value="N-ACETYLGLUCOSAMINE-6-PHOSPHATE DEACETYLASE"/>
    <property type="match status" value="1"/>
</dbReference>
<evidence type="ECO:0000256" key="3">
    <source>
        <dbReference type="ARBA" id="ARBA00022801"/>
    </source>
</evidence>
<gene>
    <name evidence="7" type="ORF">GCM10007853_21570</name>
</gene>
<dbReference type="RefSeq" id="WP_284390530.1">
    <property type="nucleotide sequence ID" value="NZ_BSNK01000002.1"/>
</dbReference>
<organism evidence="7 8">
    <name type="scientific">Algimonas ampicilliniresistens</name>
    <dbReference type="NCBI Taxonomy" id="1298735"/>
    <lineage>
        <taxon>Bacteria</taxon>
        <taxon>Pseudomonadati</taxon>
        <taxon>Pseudomonadota</taxon>
        <taxon>Alphaproteobacteria</taxon>
        <taxon>Maricaulales</taxon>
        <taxon>Robiginitomaculaceae</taxon>
        <taxon>Algimonas</taxon>
    </lineage>
</organism>
<keyword evidence="2" id="KW-0479">Metal-binding</keyword>
<dbReference type="InterPro" id="IPR032466">
    <property type="entry name" value="Metal_Hydrolase"/>
</dbReference>
<evidence type="ECO:0000259" key="6">
    <source>
        <dbReference type="Pfam" id="PF01979"/>
    </source>
</evidence>
<dbReference type="SUPFAM" id="SSF51556">
    <property type="entry name" value="Metallo-dependent hydrolases"/>
    <property type="match status" value="1"/>
</dbReference>
<keyword evidence="8" id="KW-1185">Reference proteome</keyword>
<dbReference type="SUPFAM" id="SSF51338">
    <property type="entry name" value="Composite domain of metallo-dependent hydrolases"/>
    <property type="match status" value="1"/>
</dbReference>
<sequence>MKTALINANVLTTDGFKDRQSVLINAGKIVGIYDDETCPTGADTTQDMGGNMLLPGFLDLQVNGGGGVLFNDSPTVEGIRAIGKAHRAFGTTAFLPTLISDDHAVMAAAIGAVDAAIAEGVPGVVGLHLEGPFLNAERRGVHDSSKFGSIGERDIHLMSSLKRGKTLVTLAPEKTTPDAIKSLTDRGVIVAAGHTQASYDQTREALDAGLTGFTHLFNAMKPMQSRDPGIIAAALEDNRAWCGIIADGHHVHPAMLRLALRAKIGEQIFLVTDAMPSVGSKDKQFSLGDLNVEVVDGKCVTTSGTLAGSDLDMLSAVRNAQNFLNISLERAVGMASRIPAKFMGLGDQMGDIKVGQQANLVLINKNLDVEETWINGVSA</sequence>
<reference evidence="7" key="1">
    <citation type="journal article" date="2014" name="Int. J. Syst. Evol. Microbiol.">
        <title>Complete genome of a new Firmicutes species belonging to the dominant human colonic microbiota ('Ruminococcus bicirculans') reveals two chromosomes and a selective capacity to utilize plant glucans.</title>
        <authorList>
            <consortium name="NISC Comparative Sequencing Program"/>
            <person name="Wegmann U."/>
            <person name="Louis P."/>
            <person name="Goesmann A."/>
            <person name="Henrissat B."/>
            <person name="Duncan S.H."/>
            <person name="Flint H.J."/>
        </authorList>
    </citation>
    <scope>NUCLEOTIDE SEQUENCE</scope>
    <source>
        <strain evidence="7">NBRC 108219</strain>
    </source>
</reference>
<dbReference type="EMBL" id="BSNK01000002">
    <property type="protein sequence ID" value="GLQ24283.1"/>
    <property type="molecule type" value="Genomic_DNA"/>
</dbReference>
<keyword evidence="4 5" id="KW-0119">Carbohydrate metabolism</keyword>
<dbReference type="InterPro" id="IPR011059">
    <property type="entry name" value="Metal-dep_hydrolase_composite"/>
</dbReference>
<protein>
    <submittedName>
        <fullName evidence="7">N-acetylglucosamine-6-phosphate deacetylase</fullName>
    </submittedName>
</protein>
<dbReference type="Proteomes" id="UP001161391">
    <property type="component" value="Unassembled WGS sequence"/>
</dbReference>
<dbReference type="Gene3D" id="3.20.20.140">
    <property type="entry name" value="Metal-dependent hydrolases"/>
    <property type="match status" value="1"/>
</dbReference>
<dbReference type="PIRSF" id="PIRSF038994">
    <property type="entry name" value="NagA"/>
    <property type="match status" value="1"/>
</dbReference>
<dbReference type="CDD" id="cd00854">
    <property type="entry name" value="NagA"/>
    <property type="match status" value="1"/>
</dbReference>
<evidence type="ECO:0000313" key="7">
    <source>
        <dbReference type="EMBL" id="GLQ24283.1"/>
    </source>
</evidence>
<evidence type="ECO:0000256" key="1">
    <source>
        <dbReference type="ARBA" id="ARBA00010716"/>
    </source>
</evidence>
<accession>A0ABQ5VA17</accession>